<dbReference type="PANTHER" id="PTHR30627">
    <property type="entry name" value="PEPTIDOGLYCAN D,D-TRANSPEPTIDASE"/>
    <property type="match status" value="1"/>
</dbReference>
<feature type="non-terminal residue" evidence="3">
    <location>
        <position position="229"/>
    </location>
</feature>
<dbReference type="InterPro" id="IPR012338">
    <property type="entry name" value="Beta-lactam/transpept-like"/>
</dbReference>
<dbReference type="GO" id="GO:0008658">
    <property type="term" value="F:penicillin binding"/>
    <property type="evidence" value="ECO:0007669"/>
    <property type="project" value="InterPro"/>
</dbReference>
<dbReference type="Pfam" id="PF03717">
    <property type="entry name" value="PBP_dimer"/>
    <property type="match status" value="1"/>
</dbReference>
<evidence type="ECO:0000256" key="1">
    <source>
        <dbReference type="SAM" id="Phobius"/>
    </source>
</evidence>
<dbReference type="InterPro" id="IPR036138">
    <property type="entry name" value="PBP_dimer_sf"/>
</dbReference>
<dbReference type="SUPFAM" id="SSF56601">
    <property type="entry name" value="beta-lactamase/transpeptidase-like"/>
    <property type="match status" value="1"/>
</dbReference>
<dbReference type="Gene3D" id="3.90.1310.10">
    <property type="entry name" value="Penicillin-binding protein 2a (Domain 2)"/>
    <property type="match status" value="1"/>
</dbReference>
<dbReference type="Gene3D" id="3.40.710.10">
    <property type="entry name" value="DD-peptidase/beta-lactamase superfamily"/>
    <property type="match status" value="1"/>
</dbReference>
<reference evidence="4" key="1">
    <citation type="submission" date="2017-09" db="EMBL/GenBank/DDBJ databases">
        <title>Depth-based differentiation of microbial function through sediment-hosted aquifers and enrichment of novel symbionts in the deep terrestrial subsurface.</title>
        <authorList>
            <person name="Probst A.J."/>
            <person name="Ladd B."/>
            <person name="Jarett J.K."/>
            <person name="Geller-Mcgrath D.E."/>
            <person name="Sieber C.M.K."/>
            <person name="Emerson J.B."/>
            <person name="Anantharaman K."/>
            <person name="Thomas B.C."/>
            <person name="Malmstrom R."/>
            <person name="Stieglmeier M."/>
            <person name="Klingl A."/>
            <person name="Woyke T."/>
            <person name="Ryan C.M."/>
            <person name="Banfield J.F."/>
        </authorList>
    </citation>
    <scope>NUCLEOTIDE SEQUENCE [LARGE SCALE GENOMIC DNA]</scope>
</reference>
<protein>
    <recommendedName>
        <fullName evidence="2">Penicillin-binding protein dimerisation domain-containing protein</fullName>
    </recommendedName>
</protein>
<feature type="domain" description="Penicillin-binding protein dimerisation" evidence="2">
    <location>
        <begin position="71"/>
        <end position="145"/>
    </location>
</feature>
<keyword evidence="1" id="KW-1133">Transmembrane helix</keyword>
<proteinExistence type="predicted"/>
<gene>
    <name evidence="3" type="ORF">CO009_01770</name>
</gene>
<accession>A0A2M8GJX1</accession>
<keyword evidence="1" id="KW-0472">Membrane</keyword>
<dbReference type="InterPro" id="IPR005311">
    <property type="entry name" value="PBP_dimer"/>
</dbReference>
<name>A0A2M8GJX1_9BACT</name>
<dbReference type="GO" id="GO:0071555">
    <property type="term" value="P:cell wall organization"/>
    <property type="evidence" value="ECO:0007669"/>
    <property type="project" value="TreeGrafter"/>
</dbReference>
<dbReference type="Proteomes" id="UP000228960">
    <property type="component" value="Unassembled WGS sequence"/>
</dbReference>
<dbReference type="InterPro" id="IPR050515">
    <property type="entry name" value="Beta-lactam/transpept"/>
</dbReference>
<dbReference type="EMBL" id="PFQM01000047">
    <property type="protein sequence ID" value="PJC80523.1"/>
    <property type="molecule type" value="Genomic_DNA"/>
</dbReference>
<evidence type="ECO:0000313" key="3">
    <source>
        <dbReference type="EMBL" id="PJC80523.1"/>
    </source>
</evidence>
<evidence type="ECO:0000259" key="2">
    <source>
        <dbReference type="Pfam" id="PF03717"/>
    </source>
</evidence>
<sequence length="229" mass="25339">MKTFWFLKTGIAVSFLVLLMVILRLNFVKGSYYKKLARDNKLTETLVLAKRGKIFDTKGRLVAESQWQGESLVRKYFYGESLGIITGYVGKVNEEEMKTGKCGKKMNNQSLIGRGGVEETMNCALLGTDGKKLTETDALGAESRQLGVYDPIAGNDVNLSIDAFWQEKMFELLSGKKAAAIVSEVGTGKILVLATSPSFDPNVFSNEIDNDKIRNYLNDSEGLPMLNRA</sequence>
<dbReference type="GO" id="GO:0005886">
    <property type="term" value="C:plasma membrane"/>
    <property type="evidence" value="ECO:0007669"/>
    <property type="project" value="TreeGrafter"/>
</dbReference>
<dbReference type="SUPFAM" id="SSF56519">
    <property type="entry name" value="Penicillin binding protein dimerisation domain"/>
    <property type="match status" value="1"/>
</dbReference>
<comment type="caution">
    <text evidence="3">The sequence shown here is derived from an EMBL/GenBank/DDBJ whole genome shotgun (WGS) entry which is preliminary data.</text>
</comment>
<keyword evidence="1" id="KW-0812">Transmembrane</keyword>
<organism evidence="3 4">
    <name type="scientific">Candidatus Shapirobacteria bacterium CG_4_8_14_3_um_filter_35_11</name>
    <dbReference type="NCBI Taxonomy" id="1974874"/>
    <lineage>
        <taxon>Bacteria</taxon>
        <taxon>Candidatus Shapironibacteriota</taxon>
    </lineage>
</organism>
<dbReference type="AlphaFoldDB" id="A0A2M8GJX1"/>
<feature type="transmembrane region" description="Helical" evidence="1">
    <location>
        <begin position="6"/>
        <end position="27"/>
    </location>
</feature>
<evidence type="ECO:0000313" key="4">
    <source>
        <dbReference type="Proteomes" id="UP000228960"/>
    </source>
</evidence>